<dbReference type="Pfam" id="PF09348">
    <property type="entry name" value="DUF1990"/>
    <property type="match status" value="1"/>
</dbReference>
<keyword evidence="4" id="KW-1185">Reference proteome</keyword>
<accession>A0ABX1S7Y4</accession>
<name>A0ABX1S7Y4_9PSEU</name>
<feature type="compositionally biased region" description="Basic and acidic residues" evidence="1">
    <location>
        <begin position="21"/>
        <end position="45"/>
    </location>
</feature>
<evidence type="ECO:0000259" key="2">
    <source>
        <dbReference type="Pfam" id="PF09348"/>
    </source>
</evidence>
<evidence type="ECO:0000313" key="3">
    <source>
        <dbReference type="EMBL" id="NMH97661.1"/>
    </source>
</evidence>
<gene>
    <name evidence="3" type="ORF">HF526_10105</name>
</gene>
<comment type="caution">
    <text evidence="3">The sequence shown here is derived from an EMBL/GenBank/DDBJ whole genome shotgun (WGS) entry which is preliminary data.</text>
</comment>
<dbReference type="Proteomes" id="UP000820669">
    <property type="component" value="Unassembled WGS sequence"/>
</dbReference>
<dbReference type="RefSeq" id="WP_169381164.1">
    <property type="nucleotide sequence ID" value="NZ_JAAXLA010000014.1"/>
</dbReference>
<dbReference type="InterPro" id="IPR018960">
    <property type="entry name" value="DUF1990"/>
</dbReference>
<reference evidence="3 4" key="1">
    <citation type="submission" date="2020-04" db="EMBL/GenBank/DDBJ databases">
        <authorList>
            <person name="Klaysubun C."/>
            <person name="Duangmal K."/>
            <person name="Lipun K."/>
        </authorList>
    </citation>
    <scope>NUCLEOTIDE SEQUENCE [LARGE SCALE GENOMIC DNA]</scope>
    <source>
        <strain evidence="3 4">K10HN5</strain>
    </source>
</reference>
<dbReference type="EMBL" id="JAAXLA010000014">
    <property type="protein sequence ID" value="NMH97661.1"/>
    <property type="molecule type" value="Genomic_DNA"/>
</dbReference>
<feature type="region of interest" description="Disordered" evidence="1">
    <location>
        <begin position="21"/>
        <end position="56"/>
    </location>
</feature>
<organism evidence="3 4">
    <name type="scientific">Pseudonocardia acidicola</name>
    <dbReference type="NCBI Taxonomy" id="2724939"/>
    <lineage>
        <taxon>Bacteria</taxon>
        <taxon>Bacillati</taxon>
        <taxon>Actinomycetota</taxon>
        <taxon>Actinomycetes</taxon>
        <taxon>Pseudonocardiales</taxon>
        <taxon>Pseudonocardiaceae</taxon>
        <taxon>Pseudonocardia</taxon>
    </lineage>
</organism>
<feature type="domain" description="DUF1990" evidence="2">
    <location>
        <begin position="20"/>
        <end position="192"/>
    </location>
</feature>
<evidence type="ECO:0000256" key="1">
    <source>
        <dbReference type="SAM" id="MobiDB-lite"/>
    </source>
</evidence>
<proteinExistence type="predicted"/>
<protein>
    <submittedName>
        <fullName evidence="3">DUF1990 family protein</fullName>
    </submittedName>
</protein>
<evidence type="ECO:0000313" key="4">
    <source>
        <dbReference type="Proteomes" id="UP000820669"/>
    </source>
</evidence>
<sequence length="242" mass="27250">MRAAELAAELDGLRHRGFNYDERDAPRRAGDPDWHVDSGHARLGEEPPGAPVPDGPWEAGCRLVRTYDFTDPRLLRGLYRPDDPLLGRDMLLEGRFLALRFYLGVRITDVVDAERAGPDGPERVWGWTYRTLDGHLEQGRLSYEVVKQLRTGAVTFWIHAYSRRAPIPNPVYRFGFRVFGRGTQLRFYHRAGQRMRALVEAHTAGTDTPGPAPLTDGVVIAPAAGRSRLWDPLALPVRHPGR</sequence>